<dbReference type="OrthoDB" id="26094at2759"/>
<evidence type="ECO:0008006" key="3">
    <source>
        <dbReference type="Google" id="ProtNLM"/>
    </source>
</evidence>
<dbReference type="GeneID" id="24423109"/>
<sequence length="252" mass="28934">MVIGLTIGQAYLLKVPKFVAKEWRQMEDGNLLATLQMEGREIKGITMSVNGEQRVLLCKANEISRANSFLCSESDPHSVEFAKIAASYTLVPPLDDRYRKELKQRHLKDNIKRDRYVTEETRPDPPFDSIQTLFKFYNPKTGIQVLDSGLQEAPFDRSKNRFRKQENLDYDTIKMKIFKLFESDAAANGLQLKQIAMSIGQSMLTTKVLVEDVAQLKRSKDRKMLYFLKDQFNPAVTLANETPFGDKPINFN</sequence>
<dbReference type="AlphaFoldDB" id="A0A1N6LW79"/>
<dbReference type="RefSeq" id="XP_021337242.1">
    <property type="nucleotide sequence ID" value="XM_021482292.1"/>
</dbReference>
<dbReference type="EMBL" id="FO082871">
    <property type="protein sequence ID" value="SIO73130.1"/>
    <property type="molecule type" value="Genomic_DNA"/>
</dbReference>
<dbReference type="KEGG" id="bmic:BMR1_01G00145"/>
<accession>A0A1N6LW79</accession>
<organism evidence="1 2">
    <name type="scientific">Babesia microti (strain RI)</name>
    <dbReference type="NCBI Taxonomy" id="1133968"/>
    <lineage>
        <taxon>Eukaryota</taxon>
        <taxon>Sar</taxon>
        <taxon>Alveolata</taxon>
        <taxon>Apicomplexa</taxon>
        <taxon>Aconoidasida</taxon>
        <taxon>Piroplasmida</taxon>
        <taxon>Babesiidae</taxon>
        <taxon>Babesia</taxon>
    </lineage>
</organism>
<reference evidence="1 2" key="1">
    <citation type="journal article" date="2012" name="Nucleic Acids Res.">
        <title>Sequencing of the smallest Apicomplexan genome from the human pathogen Babesia microti.</title>
        <authorList>
            <person name="Cornillot E."/>
            <person name="Hadj-Kaddour K."/>
            <person name="Dassouli A."/>
            <person name="Noel B."/>
            <person name="Ranwez V."/>
            <person name="Vacherie B."/>
            <person name="Augagneur Y."/>
            <person name="Bres V."/>
            <person name="Duclos A."/>
            <person name="Randazzo S."/>
            <person name="Carcy B."/>
            <person name="Debierre-Grockiego F."/>
            <person name="Delbecq S."/>
            <person name="Moubri-Menage K."/>
            <person name="Shams-Eldin H."/>
            <person name="Usmani-Brown S."/>
            <person name="Bringaud F."/>
            <person name="Wincker P."/>
            <person name="Vivares C.P."/>
            <person name="Schwarz R.T."/>
            <person name="Schetters T.P."/>
            <person name="Krause P.J."/>
            <person name="Gorenflot A."/>
            <person name="Berry V."/>
            <person name="Barbe V."/>
            <person name="Ben Mamoun C."/>
        </authorList>
    </citation>
    <scope>NUCLEOTIDE SEQUENCE [LARGE SCALE GENOMIC DNA]</scope>
    <source>
        <strain evidence="1 2">RI</strain>
    </source>
</reference>
<reference evidence="1 2" key="2">
    <citation type="journal article" date="2013" name="PLoS ONE">
        <title>Whole genome mapping and re-organization of the nuclear and mitochondrial genomes of Babesia microti isolates.</title>
        <authorList>
            <person name="Cornillot E."/>
            <person name="Dassouli A."/>
            <person name="Garg A."/>
            <person name="Pachikara N."/>
            <person name="Randazzo S."/>
            <person name="Depoix D."/>
            <person name="Carcy B."/>
            <person name="Delbecq S."/>
            <person name="Frutos R."/>
            <person name="Silva J.C."/>
            <person name="Sutton R."/>
            <person name="Krause P.J."/>
            <person name="Mamoun C.B."/>
        </authorList>
    </citation>
    <scope>NUCLEOTIDE SEQUENCE [LARGE SCALE GENOMIC DNA]</scope>
    <source>
        <strain evidence="1 2">RI</strain>
    </source>
</reference>
<dbReference type="VEuPathDB" id="PiroplasmaDB:BMR1_01G00145"/>
<dbReference type="PROSITE" id="PS00221">
    <property type="entry name" value="MIP"/>
    <property type="match status" value="1"/>
</dbReference>
<dbReference type="Proteomes" id="UP000002899">
    <property type="component" value="Chromosome I"/>
</dbReference>
<dbReference type="Gene3D" id="1.10.10.10">
    <property type="entry name" value="Winged helix-like DNA-binding domain superfamily/Winged helix DNA-binding domain"/>
    <property type="match status" value="1"/>
</dbReference>
<evidence type="ECO:0000313" key="1">
    <source>
        <dbReference type="EMBL" id="SIO73130.1"/>
    </source>
</evidence>
<dbReference type="InterPro" id="IPR022357">
    <property type="entry name" value="MIP_CS"/>
</dbReference>
<gene>
    <name evidence="1" type="ORF">BMR1_01G00145</name>
</gene>
<name>A0A1N6LW79_BABMR</name>
<reference evidence="1 2" key="3">
    <citation type="journal article" date="2016" name="Sci. Rep.">
        <title>Genome-wide diversity and gene expression profiling of Babesia microti isolates identify polymorphic genes that mediate host-pathogen interactions.</title>
        <authorList>
            <person name="Silva J.C."/>
            <person name="Cornillot E."/>
            <person name="McCracken C."/>
            <person name="Usmani-Brown S."/>
            <person name="Dwivedi A."/>
            <person name="Ifeonu O.O."/>
            <person name="Crabtree J."/>
            <person name="Gotia H.T."/>
            <person name="Virji A.Z."/>
            <person name="Reynes C."/>
            <person name="Colinge J."/>
            <person name="Kumar V."/>
            <person name="Lawres L."/>
            <person name="Pazzi J.E."/>
            <person name="Pablo J.V."/>
            <person name="Hung C."/>
            <person name="Brancato J."/>
            <person name="Kumari P."/>
            <person name="Orvis J."/>
            <person name="Tretina K."/>
            <person name="Chibucos M."/>
            <person name="Ott S."/>
            <person name="Sadzewicz L."/>
            <person name="Sengamalay N."/>
            <person name="Shetty A.C."/>
            <person name="Su Q."/>
            <person name="Tallon L."/>
            <person name="Fraser C.M."/>
            <person name="Frutos R."/>
            <person name="Molina D.M."/>
            <person name="Krause P.J."/>
            <person name="Ben Mamoun C."/>
        </authorList>
    </citation>
    <scope>NUCLEOTIDE SEQUENCE [LARGE SCALE GENOMIC DNA]</scope>
    <source>
        <strain evidence="1 2">RI</strain>
    </source>
</reference>
<protein>
    <recommendedName>
        <fullName evidence="3">Transcription initiation factor IIF subunit beta</fullName>
    </recommendedName>
</protein>
<keyword evidence="2" id="KW-1185">Reference proteome</keyword>
<evidence type="ECO:0000313" key="2">
    <source>
        <dbReference type="Proteomes" id="UP000002899"/>
    </source>
</evidence>
<dbReference type="InterPro" id="IPR036388">
    <property type="entry name" value="WH-like_DNA-bd_sf"/>
</dbReference>
<proteinExistence type="predicted"/>